<keyword evidence="1" id="KW-1185">Reference proteome</keyword>
<proteinExistence type="predicted"/>
<evidence type="ECO:0000313" key="2">
    <source>
        <dbReference type="WBParaSite" id="maker-unitig_19585-snap-gene-0.2-mRNA-1"/>
    </source>
</evidence>
<sequence>MSRVYSAKCNFIRSCIFCVAHNFANQRLNWAKFHSPRHAHISAHSHNLVKNVRPCHFNKAAILTKLYL</sequence>
<dbReference type="Proteomes" id="UP000095280">
    <property type="component" value="Unplaced"/>
</dbReference>
<organism evidence="1 2">
    <name type="scientific">Macrostomum lignano</name>
    <dbReference type="NCBI Taxonomy" id="282301"/>
    <lineage>
        <taxon>Eukaryota</taxon>
        <taxon>Metazoa</taxon>
        <taxon>Spiralia</taxon>
        <taxon>Lophotrochozoa</taxon>
        <taxon>Platyhelminthes</taxon>
        <taxon>Rhabditophora</taxon>
        <taxon>Macrostomorpha</taxon>
        <taxon>Macrostomida</taxon>
        <taxon>Macrostomidae</taxon>
        <taxon>Macrostomum</taxon>
    </lineage>
</organism>
<dbReference type="AlphaFoldDB" id="A0A1I8F3V1"/>
<evidence type="ECO:0000313" key="1">
    <source>
        <dbReference type="Proteomes" id="UP000095280"/>
    </source>
</evidence>
<name>A0A1I8F3V1_9PLAT</name>
<dbReference type="WBParaSite" id="maker-unitig_19585-snap-gene-0.2-mRNA-1">
    <property type="protein sequence ID" value="maker-unitig_19585-snap-gene-0.2-mRNA-1"/>
    <property type="gene ID" value="maker-unitig_19585-snap-gene-0.2"/>
</dbReference>
<protein>
    <submittedName>
        <fullName evidence="2">Secreted protein</fullName>
    </submittedName>
</protein>
<reference evidence="2" key="1">
    <citation type="submission" date="2016-11" db="UniProtKB">
        <authorList>
            <consortium name="WormBaseParasite"/>
        </authorList>
    </citation>
    <scope>IDENTIFICATION</scope>
</reference>
<accession>A0A1I8F3V1</accession>